<dbReference type="EMBL" id="AP014612">
    <property type="protein sequence ID" value="BAQ23749.1"/>
    <property type="molecule type" value="Genomic_DNA"/>
</dbReference>
<dbReference type="InterPro" id="IPR014710">
    <property type="entry name" value="RmlC-like_jellyroll"/>
</dbReference>
<dbReference type="Proteomes" id="UP000217758">
    <property type="component" value="Chromosome"/>
</dbReference>
<sequence>MPNRNTNMLLAYKRLPNWTANSIPKTLLNPRNTKVGTWEQLTILSGKLDVYFLIKMSMF</sequence>
<reference evidence="2 3" key="1">
    <citation type="journal article" date="2016" name="Microbiol. Immunol.">
        <title>Complete genome sequence of Streptococcus troglodytae TKU31 isolated from the oral cavity of a chimpanzee (Pan troglodytes).</title>
        <authorList>
            <person name="Okamoto M."/>
            <person name="Naito M."/>
            <person name="Miyanohara M."/>
            <person name="Imai S."/>
            <person name="Nomura Y."/>
            <person name="Saito W."/>
            <person name="Momoi Y."/>
            <person name="Takada K."/>
            <person name="Miyabe-Nishiwaki T."/>
            <person name="Tomonaga M."/>
            <person name="Hanada N."/>
        </authorList>
    </citation>
    <scope>NUCLEOTIDE SEQUENCE [LARGE SCALE GENOMIC DNA]</scope>
    <source>
        <strain evidence="3">TKU 31</strain>
    </source>
</reference>
<evidence type="ECO:0000259" key="1">
    <source>
        <dbReference type="Pfam" id="PF09313"/>
    </source>
</evidence>
<accession>A0A1L7LHZ4</accession>
<evidence type="ECO:0000313" key="3">
    <source>
        <dbReference type="Proteomes" id="UP000217758"/>
    </source>
</evidence>
<dbReference type="SUPFAM" id="SSF51197">
    <property type="entry name" value="Clavaminate synthase-like"/>
    <property type="match status" value="1"/>
</dbReference>
<dbReference type="InterPro" id="IPR015392">
    <property type="entry name" value="TehB/YeaR-like_dom"/>
</dbReference>
<feature type="domain" description="TehB/YeaR-like" evidence="1">
    <location>
        <begin position="13"/>
        <end position="53"/>
    </location>
</feature>
<organism evidence="2 3">
    <name type="scientific">Streptococcus troglodytae</name>
    <dbReference type="NCBI Taxonomy" id="1111760"/>
    <lineage>
        <taxon>Bacteria</taxon>
        <taxon>Bacillati</taxon>
        <taxon>Bacillota</taxon>
        <taxon>Bacilli</taxon>
        <taxon>Lactobacillales</taxon>
        <taxon>Streptococcaceae</taxon>
        <taxon>Streptococcus</taxon>
    </lineage>
</organism>
<keyword evidence="3" id="KW-1185">Reference proteome</keyword>
<dbReference type="Gene3D" id="2.60.120.10">
    <property type="entry name" value="Jelly Rolls"/>
    <property type="match status" value="1"/>
</dbReference>
<dbReference type="KEGG" id="strg:SRT_04880"/>
<dbReference type="Pfam" id="PF09313">
    <property type="entry name" value="TehB-like"/>
    <property type="match status" value="1"/>
</dbReference>
<proteinExistence type="predicted"/>
<name>A0A1L7LHZ4_9STRE</name>
<evidence type="ECO:0000313" key="2">
    <source>
        <dbReference type="EMBL" id="BAQ23749.1"/>
    </source>
</evidence>
<dbReference type="AlphaFoldDB" id="A0A1L7LHZ4"/>
<gene>
    <name evidence="2" type="ORF">SRT_04880</name>
</gene>
<protein>
    <submittedName>
        <fullName evidence="2">Tellurite resistance protein TehB</fullName>
    </submittedName>
</protein>